<evidence type="ECO:0000256" key="1">
    <source>
        <dbReference type="SAM" id="Phobius"/>
    </source>
</evidence>
<sequence>MRATVITTVLAAVGATVGTWYLVGDLTTVPAADRPDRMVVLPEIPPVVEHGAGVLALGVLLGCLVAVARGVSAWLSVALVVVAGLLLGFTGRVVTAGVIGANIGGGIAVMVLVPVAAVLVLAAAVTVGLAARRERATDPG</sequence>
<protein>
    <submittedName>
        <fullName evidence="2">Uncharacterized protein</fullName>
    </submittedName>
</protein>
<dbReference type="RefSeq" id="WP_349296251.1">
    <property type="nucleotide sequence ID" value="NZ_JBEDNQ010000001.1"/>
</dbReference>
<comment type="caution">
    <text evidence="2">The sequence shown here is derived from an EMBL/GenBank/DDBJ whole genome shotgun (WGS) entry which is preliminary data.</text>
</comment>
<keyword evidence="1" id="KW-0472">Membrane</keyword>
<evidence type="ECO:0000313" key="3">
    <source>
        <dbReference type="Proteomes" id="UP001494902"/>
    </source>
</evidence>
<keyword evidence="1" id="KW-0812">Transmembrane</keyword>
<name>A0ABV1K5Q7_9PSEU</name>
<organism evidence="2 3">
    <name type="scientific">Pseudonocardia nematodicida</name>
    <dbReference type="NCBI Taxonomy" id="1206997"/>
    <lineage>
        <taxon>Bacteria</taxon>
        <taxon>Bacillati</taxon>
        <taxon>Actinomycetota</taxon>
        <taxon>Actinomycetes</taxon>
        <taxon>Pseudonocardiales</taxon>
        <taxon>Pseudonocardiaceae</taxon>
        <taxon>Pseudonocardia</taxon>
    </lineage>
</organism>
<reference evidence="2 3" key="1">
    <citation type="submission" date="2024-03" db="EMBL/GenBank/DDBJ databases">
        <title>Draft genome sequence of Pseudonocardia nematodicida JCM 31783.</title>
        <authorList>
            <person name="Butdee W."/>
            <person name="Duangmal K."/>
        </authorList>
    </citation>
    <scope>NUCLEOTIDE SEQUENCE [LARGE SCALE GENOMIC DNA]</scope>
    <source>
        <strain evidence="2 3">JCM 31783</strain>
    </source>
</reference>
<feature type="transmembrane region" description="Helical" evidence="1">
    <location>
        <begin position="74"/>
        <end position="101"/>
    </location>
</feature>
<proteinExistence type="predicted"/>
<accession>A0ABV1K5Q7</accession>
<dbReference type="EMBL" id="JBEDNQ010000001">
    <property type="protein sequence ID" value="MEQ3549163.1"/>
    <property type="molecule type" value="Genomic_DNA"/>
</dbReference>
<evidence type="ECO:0000313" key="2">
    <source>
        <dbReference type="EMBL" id="MEQ3549163.1"/>
    </source>
</evidence>
<feature type="transmembrane region" description="Helical" evidence="1">
    <location>
        <begin position="107"/>
        <end position="131"/>
    </location>
</feature>
<keyword evidence="3" id="KW-1185">Reference proteome</keyword>
<gene>
    <name evidence="2" type="ORF">WIS52_01660</name>
</gene>
<dbReference type="Proteomes" id="UP001494902">
    <property type="component" value="Unassembled WGS sequence"/>
</dbReference>
<keyword evidence="1" id="KW-1133">Transmembrane helix</keyword>
<feature type="transmembrane region" description="Helical" evidence="1">
    <location>
        <begin position="47"/>
        <end position="67"/>
    </location>
</feature>